<proteinExistence type="predicted"/>
<reference evidence="2 3" key="1">
    <citation type="submission" date="2014-03" db="EMBL/GenBank/DDBJ databases">
        <authorList>
            <person name="Sibley D."/>
            <person name="Venepally P."/>
            <person name="Karamycheva S."/>
            <person name="Hadjithomas M."/>
            <person name="Khan A."/>
            <person name="Brunk B."/>
            <person name="Roos D."/>
            <person name="Caler E."/>
            <person name="Lorenzi H."/>
        </authorList>
    </citation>
    <scope>NUCLEOTIDE SEQUENCE [LARGE SCALE GENOMIC DNA]</scope>
    <source>
        <strain evidence="3">p89</strain>
    </source>
</reference>
<dbReference type="VEuPathDB" id="ToxoDB:TGP89_311375"/>
<sequence length="151" mass="16762">MQGNPQCATLQIRAFSPSLLFPGDSRSVVVGTQQVVGIRLAPCAIGRQIIGGDASLPFPQRADLMYLDTLKSKDVPHGFTRKGTRQCGSLITRDIEGAFPENPYERLTARRDSSFKSEATSVLNRRPREGSRPTDLSLQTRDIEVSRRNWC</sequence>
<evidence type="ECO:0000313" key="3">
    <source>
        <dbReference type="Proteomes" id="UP000028828"/>
    </source>
</evidence>
<organism evidence="2 3">
    <name type="scientific">Toxoplasma gondii p89</name>
    <dbReference type="NCBI Taxonomy" id="943119"/>
    <lineage>
        <taxon>Eukaryota</taxon>
        <taxon>Sar</taxon>
        <taxon>Alveolata</taxon>
        <taxon>Apicomplexa</taxon>
        <taxon>Conoidasida</taxon>
        <taxon>Coccidia</taxon>
        <taxon>Eucoccidiorida</taxon>
        <taxon>Eimeriorina</taxon>
        <taxon>Sarcocystidae</taxon>
        <taxon>Toxoplasma</taxon>
    </lineage>
</organism>
<feature type="region of interest" description="Disordered" evidence="1">
    <location>
        <begin position="110"/>
        <end position="139"/>
    </location>
</feature>
<dbReference type="Proteomes" id="UP000028828">
    <property type="component" value="Unassembled WGS sequence"/>
</dbReference>
<dbReference type="AlphaFoldDB" id="A0A086J965"/>
<evidence type="ECO:0000313" key="2">
    <source>
        <dbReference type="EMBL" id="KFG28683.1"/>
    </source>
</evidence>
<protein>
    <submittedName>
        <fullName evidence="2">Uncharacterized protein</fullName>
    </submittedName>
</protein>
<accession>A0A086J965</accession>
<dbReference type="EMBL" id="AEYI02002319">
    <property type="protein sequence ID" value="KFG28683.1"/>
    <property type="molecule type" value="Genomic_DNA"/>
</dbReference>
<evidence type="ECO:0000256" key="1">
    <source>
        <dbReference type="SAM" id="MobiDB-lite"/>
    </source>
</evidence>
<name>A0A086J965_TOXGO</name>
<comment type="caution">
    <text evidence="2">The sequence shown here is derived from an EMBL/GenBank/DDBJ whole genome shotgun (WGS) entry which is preliminary data.</text>
</comment>
<dbReference type="OrthoDB" id="434147at2759"/>
<gene>
    <name evidence="2" type="ORF">TGP89_311375</name>
</gene>